<dbReference type="InterPro" id="IPR007884">
    <property type="entry name" value="METL9"/>
</dbReference>
<feature type="chain" id="PRO_5040813586" description="Methyltransferase type 11 domain-containing protein" evidence="1">
    <location>
        <begin position="29"/>
        <end position="629"/>
    </location>
</feature>
<dbReference type="Proteomes" id="UP001165160">
    <property type="component" value="Unassembled WGS sequence"/>
</dbReference>
<feature type="signal peptide" evidence="1">
    <location>
        <begin position="1"/>
        <end position="28"/>
    </location>
</feature>
<keyword evidence="1" id="KW-0732">Signal</keyword>
<dbReference type="Pfam" id="PF05219">
    <property type="entry name" value="DREV"/>
    <property type="match status" value="1"/>
</dbReference>
<sequence length="629" mass="69331">MANANGAKLILKPILILLLAVFVHFSTRQQIALKASRPITNMDYEIDRDAILKFHSDAVTVKPPEVLSKFVQLLPDDETNQFLVDSADALSTRSALLKMQFKQLLVQGLQKVLGWSRPDARGFMGVGTLYVASEKQLEAVLRSVVKPNQATKSILDIGSGTGTETAKLATLLGVVPERVLCLESSKPLQKKLQSRGFTTADGSIPSDSSFSFVSLLNVLDRTDDPHGLLRSAIGAVDAGGGTILMAAVLPFQGIVHGKFGSKRRPFNGLKIRGSSRSASFELGLFRFIEAIASEHPELELVSWSRLPYLSSGDTRRTHYTLDMAVMAWRVKELKDGEERVKEIIGEEVLGTVEAEGFSGIDVNVKACGNRRDDEVYAFLASTLRKDGVAFWGDVLDAGAGMGSMCWLLRQGQKVDRIIEVTAASDGTYGSNMLLEVSKEVEKVVVEAGNWRDDEFLKGRTFDVVVADYLLGAVELHWAHGADGMMDRLVEAVKVGGYLLISGLEPYEMVLDRGNDDDRLVLDIEAIGESAAFVAGESTYREIPETWVLRQIGRLGKFRVVDSQQFDMRLTVRSLMKQISYAKDMARKIRDADLRKGYLTRVATLERELKSSGGEFWGGRNYAIVVQRIK</sequence>
<name>A0A9W7BLB6_9STRA</name>
<protein>
    <recommendedName>
        <fullName evidence="4">Methyltransferase type 11 domain-containing protein</fullName>
    </recommendedName>
</protein>
<evidence type="ECO:0000313" key="3">
    <source>
        <dbReference type="Proteomes" id="UP001165160"/>
    </source>
</evidence>
<evidence type="ECO:0008006" key="4">
    <source>
        <dbReference type="Google" id="ProtNLM"/>
    </source>
</evidence>
<proteinExistence type="predicted"/>
<dbReference type="Gene3D" id="3.40.50.150">
    <property type="entry name" value="Vaccinia Virus protein VP39"/>
    <property type="match status" value="2"/>
</dbReference>
<evidence type="ECO:0000256" key="1">
    <source>
        <dbReference type="SAM" id="SignalP"/>
    </source>
</evidence>
<dbReference type="InterPro" id="IPR029063">
    <property type="entry name" value="SAM-dependent_MTases_sf"/>
</dbReference>
<organism evidence="2 3">
    <name type="scientific">Triparma verrucosa</name>
    <dbReference type="NCBI Taxonomy" id="1606542"/>
    <lineage>
        <taxon>Eukaryota</taxon>
        <taxon>Sar</taxon>
        <taxon>Stramenopiles</taxon>
        <taxon>Ochrophyta</taxon>
        <taxon>Bolidophyceae</taxon>
        <taxon>Parmales</taxon>
        <taxon>Triparmaceae</taxon>
        <taxon>Triparma</taxon>
    </lineage>
</organism>
<dbReference type="SUPFAM" id="SSF53335">
    <property type="entry name" value="S-adenosyl-L-methionine-dependent methyltransferases"/>
    <property type="match status" value="2"/>
</dbReference>
<gene>
    <name evidence="2" type="ORF">TrVE_jg12078</name>
</gene>
<keyword evidence="3" id="KW-1185">Reference proteome</keyword>
<reference evidence="3" key="1">
    <citation type="journal article" date="2023" name="Commun. Biol.">
        <title>Genome analysis of Parmales, the sister group of diatoms, reveals the evolutionary specialization of diatoms from phago-mixotrophs to photoautotrophs.</title>
        <authorList>
            <person name="Ban H."/>
            <person name="Sato S."/>
            <person name="Yoshikawa S."/>
            <person name="Yamada K."/>
            <person name="Nakamura Y."/>
            <person name="Ichinomiya M."/>
            <person name="Sato N."/>
            <person name="Blanc-Mathieu R."/>
            <person name="Endo H."/>
            <person name="Kuwata A."/>
            <person name="Ogata H."/>
        </authorList>
    </citation>
    <scope>NUCLEOTIDE SEQUENCE [LARGE SCALE GENOMIC DNA]</scope>
    <source>
        <strain evidence="3">NIES 3699</strain>
    </source>
</reference>
<evidence type="ECO:0000313" key="2">
    <source>
        <dbReference type="EMBL" id="GMH92774.1"/>
    </source>
</evidence>
<dbReference type="AlphaFoldDB" id="A0A9W7BLB6"/>
<dbReference type="EMBL" id="BRXX01000132">
    <property type="protein sequence ID" value="GMH92774.1"/>
    <property type="molecule type" value="Genomic_DNA"/>
</dbReference>
<dbReference type="PANTHER" id="PTHR12890">
    <property type="entry name" value="DREV PROTEIN"/>
    <property type="match status" value="1"/>
</dbReference>
<dbReference type="CDD" id="cd02440">
    <property type="entry name" value="AdoMet_MTases"/>
    <property type="match status" value="1"/>
</dbReference>
<comment type="caution">
    <text evidence="2">The sequence shown here is derived from an EMBL/GenBank/DDBJ whole genome shotgun (WGS) entry which is preliminary data.</text>
</comment>
<dbReference type="GO" id="GO:0106370">
    <property type="term" value="F:protein-L-histidine N-pros-methyltransferase activity"/>
    <property type="evidence" value="ECO:0007669"/>
    <property type="project" value="InterPro"/>
</dbReference>
<dbReference type="PANTHER" id="PTHR12890:SF0">
    <property type="entry name" value="PROTEIN-L-HISTIDINE N-PROS-METHYLTRANSFERASE"/>
    <property type="match status" value="1"/>
</dbReference>
<accession>A0A9W7BLB6</accession>